<dbReference type="GeneID" id="8384943"/>
<evidence type="ECO:0000259" key="2">
    <source>
        <dbReference type="Pfam" id="PF25921"/>
    </source>
</evidence>
<protein>
    <recommendedName>
        <fullName evidence="2">DUF7967 domain-containing protein</fullName>
    </recommendedName>
</protein>
<feature type="region of interest" description="Disordered" evidence="1">
    <location>
        <begin position="58"/>
        <end position="87"/>
    </location>
</feature>
<reference evidence="3 4" key="1">
    <citation type="journal article" date="2009" name="Stand. Genomic Sci.">
        <title>Complete genome sequence of Halorhabdus utahensis type strain (AX-2).</title>
        <authorList>
            <person name="Anderson I."/>
            <person name="Tindall B.J."/>
            <person name="Pomrenke H."/>
            <person name="Goker M."/>
            <person name="Lapidus A."/>
            <person name="Nolan M."/>
            <person name="Copeland A."/>
            <person name="Glavina Del Rio T."/>
            <person name="Chen F."/>
            <person name="Tice H."/>
            <person name="Cheng J.F."/>
            <person name="Lucas S."/>
            <person name="Chertkov O."/>
            <person name="Bruce D."/>
            <person name="Brettin T."/>
            <person name="Detter J.C."/>
            <person name="Han C."/>
            <person name="Goodwin L."/>
            <person name="Land M."/>
            <person name="Hauser L."/>
            <person name="Chang Y.J."/>
            <person name="Jeffries C.D."/>
            <person name="Pitluck S."/>
            <person name="Pati A."/>
            <person name="Mavromatis K."/>
            <person name="Ivanova N."/>
            <person name="Ovchinnikova G."/>
            <person name="Chen A."/>
            <person name="Palaniappan K."/>
            <person name="Chain P."/>
            <person name="Rohde M."/>
            <person name="Bristow J."/>
            <person name="Eisen J.A."/>
            <person name="Markowitz V."/>
            <person name="Hugenholtz P."/>
            <person name="Kyrpides N.C."/>
            <person name="Klenk H.P."/>
        </authorList>
    </citation>
    <scope>NUCLEOTIDE SEQUENCE [LARGE SCALE GENOMIC DNA]</scope>
    <source>
        <strain evidence="4">DSM 12940 / JCM 11049 / AX-2</strain>
    </source>
</reference>
<dbReference type="Proteomes" id="UP000002071">
    <property type="component" value="Chromosome"/>
</dbReference>
<dbReference type="OrthoDB" id="156620at2157"/>
<dbReference type="EMBL" id="CP001687">
    <property type="protein sequence ID" value="ACV12799.1"/>
    <property type="molecule type" value="Genomic_DNA"/>
</dbReference>
<evidence type="ECO:0000256" key="1">
    <source>
        <dbReference type="SAM" id="MobiDB-lite"/>
    </source>
</evidence>
<dbReference type="KEGG" id="hut:Huta_2638"/>
<dbReference type="Pfam" id="PF25921">
    <property type="entry name" value="DUF7967"/>
    <property type="match status" value="1"/>
</dbReference>
<dbReference type="HOGENOM" id="CLU_153002_0_0_2"/>
<evidence type="ECO:0000313" key="3">
    <source>
        <dbReference type="EMBL" id="ACV12799.1"/>
    </source>
</evidence>
<keyword evidence="4" id="KW-1185">Reference proteome</keyword>
<evidence type="ECO:0000313" key="4">
    <source>
        <dbReference type="Proteomes" id="UP000002071"/>
    </source>
</evidence>
<feature type="domain" description="DUF7967" evidence="2">
    <location>
        <begin position="3"/>
        <end position="87"/>
    </location>
</feature>
<dbReference type="InterPro" id="IPR058273">
    <property type="entry name" value="DUF7967"/>
</dbReference>
<organism evidence="3 4">
    <name type="scientific">Halorhabdus utahensis (strain DSM 12940 / JCM 11049 / AX-2)</name>
    <dbReference type="NCBI Taxonomy" id="519442"/>
    <lineage>
        <taxon>Archaea</taxon>
        <taxon>Methanobacteriati</taxon>
        <taxon>Methanobacteriota</taxon>
        <taxon>Stenosarchaea group</taxon>
        <taxon>Halobacteria</taxon>
        <taxon>Halobacteriales</taxon>
        <taxon>Haloarculaceae</taxon>
        <taxon>Halorhabdus</taxon>
    </lineage>
</organism>
<accession>C7NML4</accession>
<dbReference type="AlphaFoldDB" id="C7NML4"/>
<dbReference type="RefSeq" id="WP_015790361.1">
    <property type="nucleotide sequence ID" value="NC_013158.1"/>
</dbReference>
<sequence>MTDDTVQCWLVERDFYDEDLVTLIYATPDGSRAVTQQRSTALLMKEQVTAAIEIEPDRLEPVDESERDRYVREAERMAEQHEPDDPV</sequence>
<dbReference type="eggNOG" id="arCOG03917">
    <property type="taxonomic scope" value="Archaea"/>
</dbReference>
<proteinExistence type="predicted"/>
<name>C7NML4_HALUD</name>
<gene>
    <name evidence="3" type="ordered locus">Huta_2638</name>
</gene>
<dbReference type="STRING" id="519442.Huta_2638"/>